<keyword evidence="1" id="KW-0677">Repeat</keyword>
<dbReference type="AlphaFoldDB" id="A0A350HBF2"/>
<dbReference type="SUPFAM" id="SSF81901">
    <property type="entry name" value="HCP-like"/>
    <property type="match status" value="1"/>
</dbReference>
<dbReference type="InterPro" id="IPR019734">
    <property type="entry name" value="TPR_rpt"/>
</dbReference>
<dbReference type="PROSITE" id="PS51257">
    <property type="entry name" value="PROKAR_LIPOPROTEIN"/>
    <property type="match status" value="1"/>
</dbReference>
<proteinExistence type="predicted"/>
<sequence length="301" mass="35005">MRIRITAVVLIALFLFGCGIADRNKNIDKMLQEKKYYEVISLLEGMNNKSAKNYLQIAEAYKELRKLAIADSYYVIALDKNPALRNEVIKSYSIIASTDFMKGYTSNAIKYWQKILELNNSYDINIGFYHLGKHYFDNKDFVSAKPLLINAMSISLPSHDKIKTYRMLIDIFKSEMKFDTAMIYAERASTEFVNAQDPETDFKVAYGEMKFTIAKEKYLKKDYDEALNLLLEFIDNPSPLSLIDDAHLYAGNIYFDLNNYEKAIYHYKKVIEYSDVKVYGSSDTYEEANNKLKEILKRTMQ</sequence>
<dbReference type="Proteomes" id="UP000264062">
    <property type="component" value="Unassembled WGS sequence"/>
</dbReference>
<evidence type="ECO:0000313" key="5">
    <source>
        <dbReference type="Proteomes" id="UP000264062"/>
    </source>
</evidence>
<dbReference type="EMBL" id="DMZY01000198">
    <property type="protein sequence ID" value="HAV92868.1"/>
    <property type="molecule type" value="Genomic_DNA"/>
</dbReference>
<reference evidence="4 5" key="1">
    <citation type="journal article" date="2018" name="Nat. Biotechnol.">
        <title>A standardized bacterial taxonomy based on genome phylogeny substantially revises the tree of life.</title>
        <authorList>
            <person name="Parks D.H."/>
            <person name="Chuvochina M."/>
            <person name="Waite D.W."/>
            <person name="Rinke C."/>
            <person name="Skarshewski A."/>
            <person name="Chaumeil P.A."/>
            <person name="Hugenholtz P."/>
        </authorList>
    </citation>
    <scope>NUCLEOTIDE SEQUENCE [LARGE SCALE GENOMIC DNA]</scope>
    <source>
        <strain evidence="4">UBA9956</strain>
    </source>
</reference>
<name>A0A350HBF2_UNCW3</name>
<organism evidence="4 5">
    <name type="scientific">candidate division WOR-3 bacterium</name>
    <dbReference type="NCBI Taxonomy" id="2052148"/>
    <lineage>
        <taxon>Bacteria</taxon>
        <taxon>Bacteria division WOR-3</taxon>
    </lineage>
</organism>
<feature type="repeat" description="TPR" evidence="3">
    <location>
        <begin position="244"/>
        <end position="277"/>
    </location>
</feature>
<evidence type="ECO:0000313" key="4">
    <source>
        <dbReference type="EMBL" id="HAV92868.1"/>
    </source>
</evidence>
<evidence type="ECO:0000256" key="3">
    <source>
        <dbReference type="PROSITE-ProRule" id="PRU00339"/>
    </source>
</evidence>
<dbReference type="PROSITE" id="PS50005">
    <property type="entry name" value="TPR"/>
    <property type="match status" value="1"/>
</dbReference>
<evidence type="ECO:0000256" key="1">
    <source>
        <dbReference type="ARBA" id="ARBA00022737"/>
    </source>
</evidence>
<dbReference type="InterPro" id="IPR013105">
    <property type="entry name" value="TPR_2"/>
</dbReference>
<keyword evidence="2 3" id="KW-0802">TPR repeat</keyword>
<protein>
    <submittedName>
        <fullName evidence="4">Uncharacterized protein</fullName>
    </submittedName>
</protein>
<dbReference type="Gene3D" id="1.25.40.10">
    <property type="entry name" value="Tetratricopeptide repeat domain"/>
    <property type="match status" value="2"/>
</dbReference>
<gene>
    <name evidence="4" type="ORF">DCW38_06780</name>
</gene>
<dbReference type="Pfam" id="PF07719">
    <property type="entry name" value="TPR_2"/>
    <property type="match status" value="1"/>
</dbReference>
<comment type="caution">
    <text evidence="4">The sequence shown here is derived from an EMBL/GenBank/DDBJ whole genome shotgun (WGS) entry which is preliminary data.</text>
</comment>
<dbReference type="InterPro" id="IPR011990">
    <property type="entry name" value="TPR-like_helical_dom_sf"/>
</dbReference>
<evidence type="ECO:0000256" key="2">
    <source>
        <dbReference type="ARBA" id="ARBA00022803"/>
    </source>
</evidence>
<accession>A0A350HBF2</accession>
<dbReference type="SMART" id="SM00028">
    <property type="entry name" value="TPR"/>
    <property type="match status" value="3"/>
</dbReference>